<evidence type="ECO:0000313" key="2">
    <source>
        <dbReference type="Proteomes" id="UP000472271"/>
    </source>
</evidence>
<organism evidence="1 2">
    <name type="scientific">Sphaeramia orbicularis</name>
    <name type="common">orbiculate cardinalfish</name>
    <dbReference type="NCBI Taxonomy" id="375764"/>
    <lineage>
        <taxon>Eukaryota</taxon>
        <taxon>Metazoa</taxon>
        <taxon>Chordata</taxon>
        <taxon>Craniata</taxon>
        <taxon>Vertebrata</taxon>
        <taxon>Euteleostomi</taxon>
        <taxon>Actinopterygii</taxon>
        <taxon>Neopterygii</taxon>
        <taxon>Teleostei</taxon>
        <taxon>Neoteleostei</taxon>
        <taxon>Acanthomorphata</taxon>
        <taxon>Gobiaria</taxon>
        <taxon>Kurtiformes</taxon>
        <taxon>Apogonoidei</taxon>
        <taxon>Apogonidae</taxon>
        <taxon>Apogoninae</taxon>
        <taxon>Sphaeramia</taxon>
    </lineage>
</organism>
<evidence type="ECO:0008006" key="3">
    <source>
        <dbReference type="Google" id="ProtNLM"/>
    </source>
</evidence>
<evidence type="ECO:0000313" key="1">
    <source>
        <dbReference type="Ensembl" id="ENSSORP00005001161.1"/>
    </source>
</evidence>
<dbReference type="Proteomes" id="UP000472271">
    <property type="component" value="Chromosome 6"/>
</dbReference>
<reference evidence="1" key="3">
    <citation type="submission" date="2025-09" db="UniProtKB">
        <authorList>
            <consortium name="Ensembl"/>
        </authorList>
    </citation>
    <scope>IDENTIFICATION</scope>
</reference>
<keyword evidence="2" id="KW-1185">Reference proteome</keyword>
<reference evidence="1" key="1">
    <citation type="submission" date="2019-06" db="EMBL/GenBank/DDBJ databases">
        <authorList>
            <consortium name="Wellcome Sanger Institute Data Sharing"/>
        </authorList>
    </citation>
    <scope>NUCLEOTIDE SEQUENCE [LARGE SCALE GENOMIC DNA]</scope>
</reference>
<name>A0A672YDQ4_9TELE</name>
<proteinExistence type="predicted"/>
<reference evidence="1" key="2">
    <citation type="submission" date="2025-08" db="UniProtKB">
        <authorList>
            <consortium name="Ensembl"/>
        </authorList>
    </citation>
    <scope>IDENTIFICATION</scope>
</reference>
<sequence length="294" mass="33187">MLPLGEIFKCHNISFHCYADDTQIHLPLRPDDPRSLAAVSDCLNDVSRWMAQNFLQLNSSKSEVILFGPPNSTIAIKNSLGPLSSNITPTARNLGVIFDSDLSFQLHINKVIQSCFLQLRTISKIKPIVPHHNLETIIHSFIFSRLDYCNSLLSGISQKSLSRLQLVQNAAARLLTGFSRHHHITPILASLHWLPVCFRIDFKILLITFKARMGLAPSYIQEMLVDYEPARSLRSSGRGLLAVPKSRLKSKGDRAFSIRAPQLWNGLPEEIRLAESVTSFKSLLKTHFYRIAFM</sequence>
<dbReference type="PANTHER" id="PTHR33332">
    <property type="entry name" value="REVERSE TRANSCRIPTASE DOMAIN-CONTAINING PROTEIN"/>
    <property type="match status" value="1"/>
</dbReference>
<dbReference type="AlphaFoldDB" id="A0A672YDQ4"/>
<dbReference type="Ensembl" id="ENSSORT00005001195.1">
    <property type="protein sequence ID" value="ENSSORP00005001161.1"/>
    <property type="gene ID" value="ENSSORG00005000700.1"/>
</dbReference>
<protein>
    <recommendedName>
        <fullName evidence="3">Reverse transcriptase domain-containing protein</fullName>
    </recommendedName>
</protein>
<accession>A0A672YDQ4</accession>
<dbReference type="InParanoid" id="A0A672YDQ4"/>